<feature type="transmembrane region" description="Helical" evidence="5">
    <location>
        <begin position="93"/>
        <end position="112"/>
    </location>
</feature>
<dbReference type="GO" id="GO:0016874">
    <property type="term" value="F:ligase activity"/>
    <property type="evidence" value="ECO:0007669"/>
    <property type="project" value="UniProtKB-KW"/>
</dbReference>
<dbReference type="InterPro" id="IPR051533">
    <property type="entry name" value="WaaL-like"/>
</dbReference>
<evidence type="ECO:0000256" key="1">
    <source>
        <dbReference type="ARBA" id="ARBA00004141"/>
    </source>
</evidence>
<feature type="transmembrane region" description="Helical" evidence="5">
    <location>
        <begin position="392"/>
        <end position="411"/>
    </location>
</feature>
<feature type="transmembrane region" description="Helical" evidence="5">
    <location>
        <begin position="119"/>
        <end position="139"/>
    </location>
</feature>
<keyword evidence="2 5" id="KW-0812">Transmembrane</keyword>
<feature type="transmembrane region" description="Helical" evidence="5">
    <location>
        <begin position="12"/>
        <end position="30"/>
    </location>
</feature>
<evidence type="ECO:0000256" key="3">
    <source>
        <dbReference type="ARBA" id="ARBA00022989"/>
    </source>
</evidence>
<feature type="transmembrane region" description="Helical" evidence="5">
    <location>
        <begin position="36"/>
        <end position="54"/>
    </location>
</feature>
<name>A0A921ITG3_9ACTN</name>
<feature type="domain" description="O-antigen ligase-related" evidence="6">
    <location>
        <begin position="202"/>
        <end position="344"/>
    </location>
</feature>
<feature type="transmembrane region" description="Helical" evidence="5">
    <location>
        <begin position="332"/>
        <end position="356"/>
    </location>
</feature>
<organism evidence="7 8">
    <name type="scientific">Collinsella ihumii</name>
    <dbReference type="NCBI Taxonomy" id="1720204"/>
    <lineage>
        <taxon>Bacteria</taxon>
        <taxon>Bacillati</taxon>
        <taxon>Actinomycetota</taxon>
        <taxon>Coriobacteriia</taxon>
        <taxon>Coriobacteriales</taxon>
        <taxon>Coriobacteriaceae</taxon>
        <taxon>Collinsella</taxon>
    </lineage>
</organism>
<feature type="transmembrane region" description="Helical" evidence="5">
    <location>
        <begin position="219"/>
        <end position="235"/>
    </location>
</feature>
<feature type="transmembrane region" description="Helical" evidence="5">
    <location>
        <begin position="169"/>
        <end position="190"/>
    </location>
</feature>
<protein>
    <submittedName>
        <fullName evidence="7">O-antigen ligase family protein</fullName>
    </submittedName>
</protein>
<evidence type="ECO:0000256" key="5">
    <source>
        <dbReference type="SAM" id="Phobius"/>
    </source>
</evidence>
<dbReference type="PANTHER" id="PTHR37422">
    <property type="entry name" value="TEICHURONIC ACID BIOSYNTHESIS PROTEIN TUAE"/>
    <property type="match status" value="1"/>
</dbReference>
<proteinExistence type="predicted"/>
<keyword evidence="4 5" id="KW-0472">Membrane</keyword>
<dbReference type="Proteomes" id="UP000746751">
    <property type="component" value="Unassembled WGS sequence"/>
</dbReference>
<evidence type="ECO:0000256" key="4">
    <source>
        <dbReference type="ARBA" id="ARBA00023136"/>
    </source>
</evidence>
<keyword evidence="3 5" id="KW-1133">Transmembrane helix</keyword>
<dbReference type="EMBL" id="DYVF01000060">
    <property type="protein sequence ID" value="HJG31747.1"/>
    <property type="molecule type" value="Genomic_DNA"/>
</dbReference>
<reference evidence="7" key="1">
    <citation type="journal article" date="2021" name="PeerJ">
        <title>Extensive microbial diversity within the chicken gut microbiome revealed by metagenomics and culture.</title>
        <authorList>
            <person name="Gilroy R."/>
            <person name="Ravi A."/>
            <person name="Getino M."/>
            <person name="Pursley I."/>
            <person name="Horton D.L."/>
            <person name="Alikhan N.F."/>
            <person name="Baker D."/>
            <person name="Gharbi K."/>
            <person name="Hall N."/>
            <person name="Watson M."/>
            <person name="Adriaenssens E.M."/>
            <person name="Foster-Nyarko E."/>
            <person name="Jarju S."/>
            <person name="Secka A."/>
            <person name="Antonio M."/>
            <person name="Oren A."/>
            <person name="Chaudhuri R.R."/>
            <person name="La Ragione R."/>
            <person name="Hildebrand F."/>
            <person name="Pallen M.J."/>
        </authorList>
    </citation>
    <scope>NUCLEOTIDE SEQUENCE</scope>
    <source>
        <strain evidence="7">ChiGjej2B2-7701</strain>
    </source>
</reference>
<keyword evidence="7" id="KW-0436">Ligase</keyword>
<feature type="transmembrane region" description="Helical" evidence="5">
    <location>
        <begin position="197"/>
        <end position="213"/>
    </location>
</feature>
<sequence length="429" mass="47183">MSYKYSDKASMSSGYVYLVVALLCIPVFYSALLPRIVSILLLMSSCILSFNMFLKKGSILQFDLKSWGALVFWLFAGIYILLCSVLSISADSFSSMALALVIFISLLTVRGVSWIEPAVYSIAALLVVFPLVTVVTYIFPELYTTIFKPLFLAAQPMAVDYRAGLTSHYSVNGSLCAFAFIFYSCLSLFGPSNKHKVLFRILAVASFVALLLTTKRSQLICALLAIVICYLGSGVKNKGFKIFFTTIATLLVMSVVVPMVPGFEASINRLFGTFSSGASVEDSLSGRTILWDYAIEGWLASPIFGNGWGSYYFVWPDGITVSNMAHNELLNLLFEVGLFGSICVLLFLIYTLSLTLKMIRKTDDSSGLSLLMLSLALQIFLIVYGFSSGSIFGLLNHATMYFFAVSIIYAFQARKSCRSIKYSGVNDGQ</sequence>
<evidence type="ECO:0000259" key="6">
    <source>
        <dbReference type="Pfam" id="PF04932"/>
    </source>
</evidence>
<evidence type="ECO:0000313" key="8">
    <source>
        <dbReference type="Proteomes" id="UP000746751"/>
    </source>
</evidence>
<feature type="transmembrane region" description="Helical" evidence="5">
    <location>
        <begin position="66"/>
        <end position="87"/>
    </location>
</feature>
<evidence type="ECO:0000256" key="2">
    <source>
        <dbReference type="ARBA" id="ARBA00022692"/>
    </source>
</evidence>
<feature type="transmembrane region" description="Helical" evidence="5">
    <location>
        <begin position="368"/>
        <end position="386"/>
    </location>
</feature>
<dbReference type="Pfam" id="PF04932">
    <property type="entry name" value="Wzy_C"/>
    <property type="match status" value="1"/>
</dbReference>
<feature type="transmembrane region" description="Helical" evidence="5">
    <location>
        <begin position="242"/>
        <end position="260"/>
    </location>
</feature>
<comment type="caution">
    <text evidence="7">The sequence shown here is derived from an EMBL/GenBank/DDBJ whole genome shotgun (WGS) entry which is preliminary data.</text>
</comment>
<dbReference type="PANTHER" id="PTHR37422:SF17">
    <property type="entry name" value="O-ANTIGEN LIGASE"/>
    <property type="match status" value="1"/>
</dbReference>
<dbReference type="InterPro" id="IPR007016">
    <property type="entry name" value="O-antigen_ligase-rel_domated"/>
</dbReference>
<reference evidence="7" key="2">
    <citation type="submission" date="2021-09" db="EMBL/GenBank/DDBJ databases">
        <authorList>
            <person name="Gilroy R."/>
        </authorList>
    </citation>
    <scope>NUCLEOTIDE SEQUENCE</scope>
    <source>
        <strain evidence="7">ChiGjej2B2-7701</strain>
    </source>
</reference>
<evidence type="ECO:0000313" key="7">
    <source>
        <dbReference type="EMBL" id="HJG31747.1"/>
    </source>
</evidence>
<dbReference type="AlphaFoldDB" id="A0A921ITG3"/>
<gene>
    <name evidence="7" type="ORF">K8U80_10200</name>
</gene>
<comment type="subcellular location">
    <subcellularLocation>
        <location evidence="1">Membrane</location>
        <topology evidence="1">Multi-pass membrane protein</topology>
    </subcellularLocation>
</comment>
<dbReference type="GO" id="GO:0016020">
    <property type="term" value="C:membrane"/>
    <property type="evidence" value="ECO:0007669"/>
    <property type="project" value="UniProtKB-SubCell"/>
</dbReference>
<accession>A0A921ITG3</accession>